<dbReference type="EMBL" id="JAPWTK010000054">
    <property type="protein sequence ID" value="KAJ8953753.1"/>
    <property type="molecule type" value="Genomic_DNA"/>
</dbReference>
<sequence>MSVFVTYTGKILFIGLDPTRLIPIVSRAHCIGFSSEDCPKHVSRQPKIFFIGGFFHILEHFLVEQNDLPTQLEKIVDPKKFVNLIQGVPENVGNLLDSDRA</sequence>
<evidence type="ECO:0000313" key="1">
    <source>
        <dbReference type="EMBL" id="KAJ8953753.1"/>
    </source>
</evidence>
<name>A0AAV8YQN8_9CUCU</name>
<gene>
    <name evidence="1" type="ORF">NQ318_015409</name>
</gene>
<keyword evidence="2" id="KW-1185">Reference proteome</keyword>
<reference evidence="1" key="1">
    <citation type="journal article" date="2023" name="Insect Mol. Biol.">
        <title>Genome sequencing provides insights into the evolution of gene families encoding plant cell wall-degrading enzymes in longhorned beetles.</title>
        <authorList>
            <person name="Shin N.R."/>
            <person name="Okamura Y."/>
            <person name="Kirsch R."/>
            <person name="Pauchet Y."/>
        </authorList>
    </citation>
    <scope>NUCLEOTIDE SEQUENCE</scope>
    <source>
        <strain evidence="1">AMC_N1</strain>
    </source>
</reference>
<dbReference type="AlphaFoldDB" id="A0AAV8YQN8"/>
<protein>
    <submittedName>
        <fullName evidence="1">Uncharacterized protein</fullName>
    </submittedName>
</protein>
<evidence type="ECO:0000313" key="2">
    <source>
        <dbReference type="Proteomes" id="UP001162162"/>
    </source>
</evidence>
<comment type="caution">
    <text evidence="1">The sequence shown here is derived from an EMBL/GenBank/DDBJ whole genome shotgun (WGS) entry which is preliminary data.</text>
</comment>
<proteinExistence type="predicted"/>
<organism evidence="1 2">
    <name type="scientific">Aromia moschata</name>
    <dbReference type="NCBI Taxonomy" id="1265417"/>
    <lineage>
        <taxon>Eukaryota</taxon>
        <taxon>Metazoa</taxon>
        <taxon>Ecdysozoa</taxon>
        <taxon>Arthropoda</taxon>
        <taxon>Hexapoda</taxon>
        <taxon>Insecta</taxon>
        <taxon>Pterygota</taxon>
        <taxon>Neoptera</taxon>
        <taxon>Endopterygota</taxon>
        <taxon>Coleoptera</taxon>
        <taxon>Polyphaga</taxon>
        <taxon>Cucujiformia</taxon>
        <taxon>Chrysomeloidea</taxon>
        <taxon>Cerambycidae</taxon>
        <taxon>Cerambycinae</taxon>
        <taxon>Callichromatini</taxon>
        <taxon>Aromia</taxon>
    </lineage>
</organism>
<accession>A0AAV8YQN8</accession>
<dbReference type="Proteomes" id="UP001162162">
    <property type="component" value="Unassembled WGS sequence"/>
</dbReference>